<keyword evidence="2" id="KW-1185">Reference proteome</keyword>
<accession>A0ABU0SBI2</accession>
<proteinExistence type="predicted"/>
<sequence length="56" mass="6374">MIGLFLPCQRVVSLLRRQRPSFALGSDELLQRLRNSLLAPTRNLPQDGGRDVSWLI</sequence>
<protein>
    <submittedName>
        <fullName evidence="1">Uncharacterized protein</fullName>
    </submittedName>
</protein>
<dbReference type="Proteomes" id="UP001237780">
    <property type="component" value="Unassembled WGS sequence"/>
</dbReference>
<comment type="caution">
    <text evidence="1">The sequence shown here is derived from an EMBL/GenBank/DDBJ whole genome shotgun (WGS) entry which is preliminary data.</text>
</comment>
<evidence type="ECO:0000313" key="1">
    <source>
        <dbReference type="EMBL" id="MDQ0997821.1"/>
    </source>
</evidence>
<evidence type="ECO:0000313" key="2">
    <source>
        <dbReference type="Proteomes" id="UP001237780"/>
    </source>
</evidence>
<dbReference type="EMBL" id="JAUSZT010000003">
    <property type="protein sequence ID" value="MDQ0997821.1"/>
    <property type="molecule type" value="Genomic_DNA"/>
</dbReference>
<gene>
    <name evidence="1" type="ORF">QFZ34_003003</name>
</gene>
<reference evidence="1 2" key="1">
    <citation type="submission" date="2023-07" db="EMBL/GenBank/DDBJ databases">
        <title>Comparative genomics of wheat-associated soil bacteria to identify genetic determinants of phenazine resistance.</title>
        <authorList>
            <person name="Mouncey N."/>
        </authorList>
    </citation>
    <scope>NUCLEOTIDE SEQUENCE [LARGE SCALE GENOMIC DNA]</scope>
    <source>
        <strain evidence="1 2">W4I11</strain>
    </source>
</reference>
<name>A0ABU0SBI2_9HYPH</name>
<organism evidence="1 2">
    <name type="scientific">Phyllobacterium ifriqiyense</name>
    <dbReference type="NCBI Taxonomy" id="314238"/>
    <lineage>
        <taxon>Bacteria</taxon>
        <taxon>Pseudomonadati</taxon>
        <taxon>Pseudomonadota</taxon>
        <taxon>Alphaproteobacteria</taxon>
        <taxon>Hyphomicrobiales</taxon>
        <taxon>Phyllobacteriaceae</taxon>
        <taxon>Phyllobacterium</taxon>
    </lineage>
</organism>